<organism evidence="2">
    <name type="scientific">Siphoviridae sp. ct0Wl9</name>
    <dbReference type="NCBI Taxonomy" id="2827763"/>
    <lineage>
        <taxon>Viruses</taxon>
        <taxon>Duplodnaviria</taxon>
        <taxon>Heunggongvirae</taxon>
        <taxon>Uroviricota</taxon>
        <taxon>Caudoviricetes</taxon>
    </lineage>
</organism>
<name>A0A8S5TAA8_9CAUD</name>
<sequence length="215" mass="24714">MATNIKKTAATTTSTPVAKKEEVKEVKDNLSQENELLKKQMEAMQAQMELLVKQVAMNTNTTNTTNQKPERNIEFINMVPGTLVLRGNQIWKIEGQFNSRSFLEREARIIVNNMQNTIRSGCVYIADYDFIQENELTEVYDTMLSDQQLKDLFNKNFKEVVEIYKTVPKAQQDIIVRMIKERKEAGVQIDANILIQISELCGQDLLRGVEYEDGE</sequence>
<reference evidence="2" key="1">
    <citation type="journal article" date="2021" name="Proc. Natl. Acad. Sci. U.S.A.">
        <title>A Catalog of Tens of Thousands of Viruses from Human Metagenomes Reveals Hidden Associations with Chronic Diseases.</title>
        <authorList>
            <person name="Tisza M.J."/>
            <person name="Buck C.B."/>
        </authorList>
    </citation>
    <scope>NUCLEOTIDE SEQUENCE</scope>
    <source>
        <strain evidence="2">Ct0Wl9</strain>
    </source>
</reference>
<feature type="coiled-coil region" evidence="1">
    <location>
        <begin position="20"/>
        <end position="54"/>
    </location>
</feature>
<proteinExistence type="predicted"/>
<evidence type="ECO:0000313" key="2">
    <source>
        <dbReference type="EMBL" id="DAF59682.1"/>
    </source>
</evidence>
<protein>
    <submittedName>
        <fullName evidence="2">Uncharacterized protein</fullName>
    </submittedName>
</protein>
<keyword evidence="1" id="KW-0175">Coiled coil</keyword>
<dbReference type="EMBL" id="BK032775">
    <property type="protein sequence ID" value="DAF59682.1"/>
    <property type="molecule type" value="Genomic_DNA"/>
</dbReference>
<accession>A0A8S5TAA8</accession>
<evidence type="ECO:0000256" key="1">
    <source>
        <dbReference type="SAM" id="Coils"/>
    </source>
</evidence>